<evidence type="ECO:0000256" key="1">
    <source>
        <dbReference type="SAM" id="MobiDB-lite"/>
    </source>
</evidence>
<protein>
    <submittedName>
        <fullName evidence="2">Uncharacterized protein</fullName>
    </submittedName>
</protein>
<dbReference type="AlphaFoldDB" id="A0A7S2NNH8"/>
<name>A0A7S2NNH8_9EUKA</name>
<organism evidence="2">
    <name type="scientific">Haptolina brevifila</name>
    <dbReference type="NCBI Taxonomy" id="156173"/>
    <lineage>
        <taxon>Eukaryota</taxon>
        <taxon>Haptista</taxon>
        <taxon>Haptophyta</taxon>
        <taxon>Prymnesiophyceae</taxon>
        <taxon>Prymnesiales</taxon>
        <taxon>Prymnesiaceae</taxon>
        <taxon>Haptolina</taxon>
    </lineage>
</organism>
<sequence length="111" mass="12321">MWRGSWRASCCSCLCRCCHVARRAASTKVKLGALVARGRITGRARERRDMETKTEESGEEKEMNEARTTAIVRVSGVEVTDACLRLRLLADACAGPWRGRERQPGQGRGRG</sequence>
<accession>A0A7S2NNH8</accession>
<feature type="region of interest" description="Disordered" evidence="1">
    <location>
        <begin position="44"/>
        <end position="65"/>
    </location>
</feature>
<reference evidence="2" key="1">
    <citation type="submission" date="2021-01" db="EMBL/GenBank/DDBJ databases">
        <authorList>
            <person name="Corre E."/>
            <person name="Pelletier E."/>
            <person name="Niang G."/>
            <person name="Scheremetjew M."/>
            <person name="Finn R."/>
            <person name="Kale V."/>
            <person name="Holt S."/>
            <person name="Cochrane G."/>
            <person name="Meng A."/>
            <person name="Brown T."/>
            <person name="Cohen L."/>
        </authorList>
    </citation>
    <scope>NUCLEOTIDE SEQUENCE</scope>
    <source>
        <strain evidence="2">UTEX LB 985</strain>
    </source>
</reference>
<evidence type="ECO:0000313" key="2">
    <source>
        <dbReference type="EMBL" id="CAD9549475.1"/>
    </source>
</evidence>
<proteinExistence type="predicted"/>
<gene>
    <name evidence="2" type="ORF">CBRE1094_LOCUS44868</name>
</gene>
<dbReference type="EMBL" id="HBGU01082223">
    <property type="protein sequence ID" value="CAD9549475.1"/>
    <property type="molecule type" value="Transcribed_RNA"/>
</dbReference>